<dbReference type="CDD" id="cd00038">
    <property type="entry name" value="CAP_ED"/>
    <property type="match status" value="1"/>
</dbReference>
<dbReference type="PRINTS" id="PR01463">
    <property type="entry name" value="EAGCHANLFMLY"/>
</dbReference>
<dbReference type="Pfam" id="PF00027">
    <property type="entry name" value="cNMP_binding"/>
    <property type="match status" value="2"/>
</dbReference>
<gene>
    <name evidence="16" type="ORF">ECRASSUSDP1_LOCUS10401</name>
</gene>
<dbReference type="EMBL" id="CAMPGE010010257">
    <property type="protein sequence ID" value="CAI2369104.1"/>
    <property type="molecule type" value="Genomic_DNA"/>
</dbReference>
<dbReference type="InterPro" id="IPR018488">
    <property type="entry name" value="cNMP-bd_CS"/>
</dbReference>
<evidence type="ECO:0000256" key="7">
    <source>
        <dbReference type="ARBA" id="ARBA00022958"/>
    </source>
</evidence>
<dbReference type="Gene3D" id="1.10.287.70">
    <property type="match status" value="1"/>
</dbReference>
<dbReference type="Proteomes" id="UP001295684">
    <property type="component" value="Unassembled WGS sequence"/>
</dbReference>
<dbReference type="SUPFAM" id="SSF81324">
    <property type="entry name" value="Voltage-gated potassium channels"/>
    <property type="match status" value="1"/>
</dbReference>
<reference evidence="16" key="1">
    <citation type="submission" date="2023-07" db="EMBL/GenBank/DDBJ databases">
        <authorList>
            <consortium name="AG Swart"/>
            <person name="Singh M."/>
            <person name="Singh A."/>
            <person name="Seah K."/>
            <person name="Emmerich C."/>
        </authorList>
    </citation>
    <scope>NUCLEOTIDE SEQUENCE</scope>
    <source>
        <strain evidence="16">DP1</strain>
    </source>
</reference>
<evidence type="ECO:0000256" key="11">
    <source>
        <dbReference type="ARBA" id="ARBA00023303"/>
    </source>
</evidence>
<dbReference type="PROSITE" id="PS50042">
    <property type="entry name" value="CNMP_BINDING_3"/>
    <property type="match status" value="2"/>
</dbReference>
<dbReference type="GO" id="GO:0034702">
    <property type="term" value="C:monoatomic ion channel complex"/>
    <property type="evidence" value="ECO:0007669"/>
    <property type="project" value="UniProtKB-KW"/>
</dbReference>
<feature type="region of interest" description="Disordered" evidence="13">
    <location>
        <begin position="44"/>
        <end position="66"/>
    </location>
</feature>
<keyword evidence="6" id="KW-0851">Voltage-gated channel</keyword>
<sequence length="826" mass="96487">MGLSLLAGNQDQESIDKFLKMRALKKLQHTKKELRIKGIIKSNKTAPKRSKMIRKSKKDEAGDNGLVEETKHPDVTVNNLMNMETIPAMNEDKEDDQVVIQETNKKWMFRYSDPILNQWDTFIIVIAIYNCFTLSFNIGFDPSFAKHPAYITLDVILIIIYILDILQSYITTYLDKDGEEVWDRKKIAKNYIYSGKFGIDVLSTIPFDYFGGPELLAMLGLLKLTRLSRISVIISRLNVNEQLKALIKMAQLTFYLFVVIHIVGCIWFWLVKQNDEWIPPHDFIVLPPGTDLYNKSITYHYWSAIYNAIIMLASNELGPRTPAEYLFVSVMMIVGALIMANIFGEMAVLAQVMTKKQVKFQEQIDTANTAMKNLVIGPEVQQEVRNYFLFTQVTLDEQQELEKFLELLSPSLKLEVTIHIFAKLMKKKLFSNQHSKVDQTIRMLVSKLETVLSVPEAIFRQDDDSNDMYFIAKGECEVSVRDYKRRDHEKIRTLRPGDHFGEISLIYGCRRTATVTSRNYSTLGKISKEVFLQIQSDNPGFIKHLKKYMNEYNDPNQKFISAAMRKVEFCKGISDIAFVEIMHNFEKTNYKTGYQLFKEDQNIDSFSIVYEGIVEFYTYFERGEFILERLYPGSLYNFRTFFMEDLMYVNARCETNVTLLQITNSKMQEIMENHDDVKRKMLSYQNQILKYGISFPLDYLVNIPKEFRKDKIFSEAALKRDNAFKNAIMRRIIEIRIEKQKPKLSDLLKMFEGKDLSNPKDKEALRKKLYDLYEGGDAKDKNSKYHILITYFERINKVLSYQQAAFNKIDRRITKLQNDITRTKNK</sequence>
<evidence type="ECO:0000256" key="6">
    <source>
        <dbReference type="ARBA" id="ARBA00022882"/>
    </source>
</evidence>
<dbReference type="PANTHER" id="PTHR10217:SF435">
    <property type="entry name" value="POTASSIUM VOLTAGE-GATED CHANNEL PROTEIN EAG"/>
    <property type="match status" value="1"/>
</dbReference>
<dbReference type="InterPro" id="IPR018490">
    <property type="entry name" value="cNMP-bd_dom_sf"/>
</dbReference>
<dbReference type="SUPFAM" id="SSF51206">
    <property type="entry name" value="cAMP-binding domain-like"/>
    <property type="match status" value="2"/>
</dbReference>
<evidence type="ECO:0000256" key="8">
    <source>
        <dbReference type="ARBA" id="ARBA00022989"/>
    </source>
</evidence>
<dbReference type="GO" id="GO:0005249">
    <property type="term" value="F:voltage-gated potassium channel activity"/>
    <property type="evidence" value="ECO:0007669"/>
    <property type="project" value="InterPro"/>
</dbReference>
<dbReference type="SMART" id="SM00100">
    <property type="entry name" value="cNMP"/>
    <property type="match status" value="2"/>
</dbReference>
<keyword evidence="3" id="KW-0633">Potassium transport</keyword>
<dbReference type="Gene3D" id="2.60.120.10">
    <property type="entry name" value="Jelly Rolls"/>
    <property type="match status" value="2"/>
</dbReference>
<keyword evidence="2" id="KW-0813">Transport</keyword>
<dbReference type="Gene3D" id="1.10.287.630">
    <property type="entry name" value="Helix hairpin bin"/>
    <property type="match status" value="1"/>
</dbReference>
<dbReference type="AlphaFoldDB" id="A0AAD1UHY2"/>
<feature type="transmembrane region" description="Helical" evidence="14">
    <location>
        <begin position="252"/>
        <end position="270"/>
    </location>
</feature>
<accession>A0AAD1UHY2</accession>
<keyword evidence="4 14" id="KW-0812">Transmembrane</keyword>
<feature type="domain" description="Cyclic nucleotide-binding" evidence="15">
    <location>
        <begin position="569"/>
        <end position="683"/>
    </location>
</feature>
<dbReference type="InterPro" id="IPR050818">
    <property type="entry name" value="KCNH_animal-type"/>
</dbReference>
<proteinExistence type="predicted"/>
<evidence type="ECO:0000256" key="2">
    <source>
        <dbReference type="ARBA" id="ARBA00022448"/>
    </source>
</evidence>
<evidence type="ECO:0000259" key="15">
    <source>
        <dbReference type="PROSITE" id="PS50042"/>
    </source>
</evidence>
<protein>
    <recommendedName>
        <fullName evidence="15">Cyclic nucleotide-binding domain-containing protein</fullName>
    </recommendedName>
</protein>
<dbReference type="InterPro" id="IPR014710">
    <property type="entry name" value="RmlC-like_jellyroll"/>
</dbReference>
<comment type="caution">
    <text evidence="16">The sequence shown here is derived from an EMBL/GenBank/DDBJ whole genome shotgun (WGS) entry which is preliminary data.</text>
</comment>
<feature type="compositionally biased region" description="Basic residues" evidence="13">
    <location>
        <begin position="46"/>
        <end position="56"/>
    </location>
</feature>
<feature type="coiled-coil region" evidence="12">
    <location>
        <begin position="660"/>
        <end position="687"/>
    </location>
</feature>
<evidence type="ECO:0000256" key="9">
    <source>
        <dbReference type="ARBA" id="ARBA00023065"/>
    </source>
</evidence>
<dbReference type="PANTHER" id="PTHR10217">
    <property type="entry name" value="VOLTAGE AND LIGAND GATED POTASSIUM CHANNEL"/>
    <property type="match status" value="1"/>
</dbReference>
<keyword evidence="8 14" id="KW-1133">Transmembrane helix</keyword>
<keyword evidence="9" id="KW-0406">Ion transport</keyword>
<evidence type="ECO:0000256" key="1">
    <source>
        <dbReference type="ARBA" id="ARBA00004141"/>
    </source>
</evidence>
<feature type="transmembrane region" description="Helical" evidence="14">
    <location>
        <begin position="325"/>
        <end position="350"/>
    </location>
</feature>
<dbReference type="InterPro" id="IPR000595">
    <property type="entry name" value="cNMP-bd_dom"/>
</dbReference>
<feature type="transmembrane region" description="Helical" evidence="14">
    <location>
        <begin position="115"/>
        <end position="136"/>
    </location>
</feature>
<evidence type="ECO:0000256" key="14">
    <source>
        <dbReference type="SAM" id="Phobius"/>
    </source>
</evidence>
<dbReference type="Pfam" id="PF00520">
    <property type="entry name" value="Ion_trans"/>
    <property type="match status" value="1"/>
</dbReference>
<evidence type="ECO:0000256" key="4">
    <source>
        <dbReference type="ARBA" id="ARBA00022692"/>
    </source>
</evidence>
<comment type="subcellular location">
    <subcellularLocation>
        <location evidence="1">Membrane</location>
        <topology evidence="1">Multi-pass membrane protein</topology>
    </subcellularLocation>
</comment>
<dbReference type="InterPro" id="IPR003938">
    <property type="entry name" value="K_chnl_volt-dep_EAG/ELK/ERG"/>
</dbReference>
<evidence type="ECO:0000313" key="17">
    <source>
        <dbReference type="Proteomes" id="UP001295684"/>
    </source>
</evidence>
<dbReference type="PROSITE" id="PS00889">
    <property type="entry name" value="CNMP_BINDING_2"/>
    <property type="match status" value="1"/>
</dbReference>
<evidence type="ECO:0000256" key="10">
    <source>
        <dbReference type="ARBA" id="ARBA00023136"/>
    </source>
</evidence>
<name>A0AAD1UHY2_EUPCR</name>
<evidence type="ECO:0000256" key="12">
    <source>
        <dbReference type="SAM" id="Coils"/>
    </source>
</evidence>
<dbReference type="GO" id="GO:0005886">
    <property type="term" value="C:plasma membrane"/>
    <property type="evidence" value="ECO:0007669"/>
    <property type="project" value="TreeGrafter"/>
</dbReference>
<evidence type="ECO:0000256" key="13">
    <source>
        <dbReference type="SAM" id="MobiDB-lite"/>
    </source>
</evidence>
<keyword evidence="12" id="KW-0175">Coiled coil</keyword>
<evidence type="ECO:0000256" key="5">
    <source>
        <dbReference type="ARBA" id="ARBA00022826"/>
    </source>
</evidence>
<keyword evidence="17" id="KW-1185">Reference proteome</keyword>
<evidence type="ECO:0000313" key="16">
    <source>
        <dbReference type="EMBL" id="CAI2369104.1"/>
    </source>
</evidence>
<dbReference type="GO" id="GO:0042391">
    <property type="term" value="P:regulation of membrane potential"/>
    <property type="evidence" value="ECO:0007669"/>
    <property type="project" value="TreeGrafter"/>
</dbReference>
<feature type="domain" description="Cyclic nucleotide-binding" evidence="15">
    <location>
        <begin position="456"/>
        <end position="534"/>
    </location>
</feature>
<keyword evidence="7" id="KW-0630">Potassium</keyword>
<feature type="transmembrane region" description="Helical" evidence="14">
    <location>
        <begin position="148"/>
        <end position="166"/>
    </location>
</feature>
<organism evidence="16 17">
    <name type="scientific">Euplotes crassus</name>
    <dbReference type="NCBI Taxonomy" id="5936"/>
    <lineage>
        <taxon>Eukaryota</taxon>
        <taxon>Sar</taxon>
        <taxon>Alveolata</taxon>
        <taxon>Ciliophora</taxon>
        <taxon>Intramacronucleata</taxon>
        <taxon>Spirotrichea</taxon>
        <taxon>Hypotrichia</taxon>
        <taxon>Euplotida</taxon>
        <taxon>Euplotidae</taxon>
        <taxon>Moneuplotes</taxon>
    </lineage>
</organism>
<keyword evidence="5" id="KW-0631">Potassium channel</keyword>
<keyword evidence="10 14" id="KW-0472">Membrane</keyword>
<keyword evidence="11" id="KW-0407">Ion channel</keyword>
<evidence type="ECO:0000256" key="3">
    <source>
        <dbReference type="ARBA" id="ARBA00022538"/>
    </source>
</evidence>
<dbReference type="InterPro" id="IPR005821">
    <property type="entry name" value="Ion_trans_dom"/>
</dbReference>